<reference evidence="10 11" key="1">
    <citation type="journal article" date="2017" name="Gigascience">
        <title>Genome sequence of the small brown planthopper, Laodelphax striatellus.</title>
        <authorList>
            <person name="Zhu J."/>
            <person name="Jiang F."/>
            <person name="Wang X."/>
            <person name="Yang P."/>
            <person name="Bao Y."/>
            <person name="Zhao W."/>
            <person name="Wang W."/>
            <person name="Lu H."/>
            <person name="Wang Q."/>
            <person name="Cui N."/>
            <person name="Li J."/>
            <person name="Chen X."/>
            <person name="Luo L."/>
            <person name="Yu J."/>
            <person name="Kang L."/>
            <person name="Cui F."/>
        </authorList>
    </citation>
    <scope>NUCLEOTIDE SEQUENCE [LARGE SCALE GENOMIC DNA]</scope>
    <source>
        <strain evidence="10">Lst14</strain>
    </source>
</reference>
<dbReference type="FunCoup" id="A0A482XFY9">
    <property type="interactions" value="1159"/>
</dbReference>
<dbReference type="Proteomes" id="UP000291343">
    <property type="component" value="Unassembled WGS sequence"/>
</dbReference>
<dbReference type="Pfam" id="PF04178">
    <property type="entry name" value="Got1"/>
    <property type="match status" value="1"/>
</dbReference>
<comment type="subcellular location">
    <subcellularLocation>
        <location evidence="2 9">Membrane</location>
        <topology evidence="2 9">Multi-pass membrane protein</topology>
    </subcellularLocation>
</comment>
<dbReference type="PANTHER" id="PTHR23137:SF6">
    <property type="entry name" value="VESICLE TRANSPORT PROTEIN"/>
    <property type="match status" value="1"/>
</dbReference>
<proteinExistence type="inferred from homology"/>
<keyword evidence="3 9" id="KW-0813">Transport</keyword>
<dbReference type="GO" id="GO:0015031">
    <property type="term" value="P:protein transport"/>
    <property type="evidence" value="ECO:0007669"/>
    <property type="project" value="UniProtKB-KW"/>
</dbReference>
<evidence type="ECO:0000256" key="8">
    <source>
        <dbReference type="ARBA" id="ARBA00025800"/>
    </source>
</evidence>
<dbReference type="GO" id="GO:0012505">
    <property type="term" value="C:endomembrane system"/>
    <property type="evidence" value="ECO:0007669"/>
    <property type="project" value="UniProtKB-ARBA"/>
</dbReference>
<keyword evidence="11" id="KW-1185">Reference proteome</keyword>
<feature type="transmembrane region" description="Helical" evidence="9">
    <location>
        <begin position="127"/>
        <end position="148"/>
    </location>
</feature>
<evidence type="ECO:0000256" key="3">
    <source>
        <dbReference type="ARBA" id="ARBA00022448"/>
    </source>
</evidence>
<dbReference type="EMBL" id="QKKF02011224">
    <property type="protein sequence ID" value="RZF44188.1"/>
    <property type="molecule type" value="Genomic_DNA"/>
</dbReference>
<feature type="transmembrane region" description="Helical" evidence="9">
    <location>
        <begin position="101"/>
        <end position="121"/>
    </location>
</feature>
<dbReference type="PANTHER" id="PTHR23137">
    <property type="entry name" value="VESICLE TRANSPORT PROTEIN-RELATED"/>
    <property type="match status" value="1"/>
</dbReference>
<comment type="caution">
    <text evidence="10">The sequence shown here is derived from an EMBL/GenBank/DDBJ whole genome shotgun (WGS) entry which is preliminary data.</text>
</comment>
<keyword evidence="7 9" id="KW-0472">Membrane</keyword>
<comment type="similarity">
    <text evidence="8 9">Belongs to the SFT2 family.</text>
</comment>
<keyword evidence="4 9" id="KW-0812">Transmembrane</keyword>
<evidence type="ECO:0000256" key="9">
    <source>
        <dbReference type="RuleBase" id="RU363111"/>
    </source>
</evidence>
<dbReference type="OrthoDB" id="73614at2759"/>
<dbReference type="InterPro" id="IPR011691">
    <property type="entry name" value="Vesicle_transpt_SFT2"/>
</dbReference>
<comment type="function">
    <text evidence="1 9">May be involved in fusion of retrograde transport vesicles derived from an endocytic compartment with the Golgi complex.</text>
</comment>
<dbReference type="GO" id="GO:0005737">
    <property type="term" value="C:cytoplasm"/>
    <property type="evidence" value="ECO:0007669"/>
    <property type="project" value="UniProtKB-ARBA"/>
</dbReference>
<sequence length="162" mass="17973">MDKLKRVLSGDENADDDSTTGIIPDLSANSLSWSTRVKGFAVCFVLGIFISLLGSLSLFLHRGAAHFAFFYTIGNIVSMLSTCFLMGPLNQIKKMFAETRVIATVLMLVMLVLTLYAAIVLKNAGLAFLFLILQWLSMTWYSLSYIPYARDLVKKTLNTCVV</sequence>
<dbReference type="GO" id="GO:0016192">
    <property type="term" value="P:vesicle-mediated transport"/>
    <property type="evidence" value="ECO:0007669"/>
    <property type="project" value="InterPro"/>
</dbReference>
<gene>
    <name evidence="10" type="ORF">LSTR_LSTR003828</name>
</gene>
<dbReference type="InParanoid" id="A0A482XFY9"/>
<accession>A0A482XFY9</accession>
<organism evidence="10 11">
    <name type="scientific">Laodelphax striatellus</name>
    <name type="common">Small brown planthopper</name>
    <name type="synonym">Delphax striatella</name>
    <dbReference type="NCBI Taxonomy" id="195883"/>
    <lineage>
        <taxon>Eukaryota</taxon>
        <taxon>Metazoa</taxon>
        <taxon>Ecdysozoa</taxon>
        <taxon>Arthropoda</taxon>
        <taxon>Hexapoda</taxon>
        <taxon>Insecta</taxon>
        <taxon>Pterygota</taxon>
        <taxon>Neoptera</taxon>
        <taxon>Paraneoptera</taxon>
        <taxon>Hemiptera</taxon>
        <taxon>Auchenorrhyncha</taxon>
        <taxon>Fulgoroidea</taxon>
        <taxon>Delphacidae</taxon>
        <taxon>Criomorphinae</taxon>
        <taxon>Laodelphax</taxon>
    </lineage>
</organism>
<feature type="transmembrane region" description="Helical" evidence="9">
    <location>
        <begin position="39"/>
        <end position="61"/>
    </location>
</feature>
<evidence type="ECO:0000256" key="6">
    <source>
        <dbReference type="ARBA" id="ARBA00022989"/>
    </source>
</evidence>
<evidence type="ECO:0000313" key="10">
    <source>
        <dbReference type="EMBL" id="RZF44188.1"/>
    </source>
</evidence>
<protein>
    <recommendedName>
        <fullName evidence="9">Vesicle transport protein</fullName>
    </recommendedName>
</protein>
<evidence type="ECO:0000256" key="1">
    <source>
        <dbReference type="ARBA" id="ARBA00003566"/>
    </source>
</evidence>
<dbReference type="InterPro" id="IPR007305">
    <property type="entry name" value="Vesicle_transpt_Got1/SFT2"/>
</dbReference>
<dbReference type="AlphaFoldDB" id="A0A482XFY9"/>
<evidence type="ECO:0000313" key="11">
    <source>
        <dbReference type="Proteomes" id="UP000291343"/>
    </source>
</evidence>
<evidence type="ECO:0000256" key="7">
    <source>
        <dbReference type="ARBA" id="ARBA00023136"/>
    </source>
</evidence>
<evidence type="ECO:0000256" key="5">
    <source>
        <dbReference type="ARBA" id="ARBA00022927"/>
    </source>
</evidence>
<evidence type="ECO:0000256" key="4">
    <source>
        <dbReference type="ARBA" id="ARBA00022692"/>
    </source>
</evidence>
<keyword evidence="6 9" id="KW-1133">Transmembrane helix</keyword>
<keyword evidence="5 9" id="KW-0653">Protein transport</keyword>
<feature type="transmembrane region" description="Helical" evidence="9">
    <location>
        <begin position="67"/>
        <end position="89"/>
    </location>
</feature>
<dbReference type="STRING" id="195883.A0A482XFY9"/>
<evidence type="ECO:0000256" key="2">
    <source>
        <dbReference type="ARBA" id="ARBA00004141"/>
    </source>
</evidence>
<dbReference type="GO" id="GO:0016020">
    <property type="term" value="C:membrane"/>
    <property type="evidence" value="ECO:0007669"/>
    <property type="project" value="UniProtKB-SubCell"/>
</dbReference>
<name>A0A482XFY9_LAOST</name>